<accession>A0A5N6YLE8</accession>
<organism evidence="1">
    <name type="scientific">Aspergillus arachidicola</name>
    <dbReference type="NCBI Taxonomy" id="656916"/>
    <lineage>
        <taxon>Eukaryota</taxon>
        <taxon>Fungi</taxon>
        <taxon>Dikarya</taxon>
        <taxon>Ascomycota</taxon>
        <taxon>Pezizomycotina</taxon>
        <taxon>Eurotiomycetes</taxon>
        <taxon>Eurotiomycetidae</taxon>
        <taxon>Eurotiales</taxon>
        <taxon>Aspergillaceae</taxon>
        <taxon>Aspergillus</taxon>
        <taxon>Aspergillus subgen. Circumdati</taxon>
    </lineage>
</organism>
<dbReference type="EMBL" id="ML737117">
    <property type="protein sequence ID" value="KAE8346008.1"/>
    <property type="molecule type" value="Genomic_DNA"/>
</dbReference>
<dbReference type="AlphaFoldDB" id="A0A5N6YLE8"/>
<sequence length="264" mass="29762">MPTTSLMNVSYPKDEPILEQTIRDSRRRVANIANIIYPVVADQRILHSSDNPGSRRKMSLFRRQSALFHQNRLSSYLKHLSRRQFSSPPASSTPKDSTSRLRKLNDRLPSFLRAYTTPLLGAPGTHITSFLILHEITAIVPLFGLVTAFHYGNWLPDLTSSSAFEEGTRRFGRWLRKKGWVEDVDVDAIEVVGSVNSYDPLTNYQMAEGDRKGVRLVLEFATAYAVTKALLPLRIAASVWATPWFARVILVPTGKGLKKLLGRK</sequence>
<dbReference type="Pfam" id="PF10306">
    <property type="entry name" value="FLILHELTA"/>
    <property type="match status" value="1"/>
</dbReference>
<evidence type="ECO:0000313" key="1">
    <source>
        <dbReference type="EMBL" id="KAE8346008.1"/>
    </source>
</evidence>
<dbReference type="GO" id="GO:0005739">
    <property type="term" value="C:mitochondrion"/>
    <property type="evidence" value="ECO:0007669"/>
    <property type="project" value="TreeGrafter"/>
</dbReference>
<dbReference type="Proteomes" id="UP000325558">
    <property type="component" value="Unassembled WGS sequence"/>
</dbReference>
<proteinExistence type="predicted"/>
<reference evidence="1" key="1">
    <citation type="submission" date="2019-04" db="EMBL/GenBank/DDBJ databases">
        <title>Friends and foes A comparative genomics study of 23 Aspergillus species from section Flavi.</title>
        <authorList>
            <consortium name="DOE Joint Genome Institute"/>
            <person name="Kjaerbolling I."/>
            <person name="Vesth T."/>
            <person name="Frisvad J.C."/>
            <person name="Nybo J.L."/>
            <person name="Theobald S."/>
            <person name="Kildgaard S."/>
            <person name="Isbrandt T."/>
            <person name="Kuo A."/>
            <person name="Sato A."/>
            <person name="Lyhne E.K."/>
            <person name="Kogle M.E."/>
            <person name="Wiebenga A."/>
            <person name="Kun R.S."/>
            <person name="Lubbers R.J."/>
            <person name="Makela M.R."/>
            <person name="Barry K."/>
            <person name="Chovatia M."/>
            <person name="Clum A."/>
            <person name="Daum C."/>
            <person name="Haridas S."/>
            <person name="He G."/>
            <person name="LaButti K."/>
            <person name="Lipzen A."/>
            <person name="Mondo S."/>
            <person name="Riley R."/>
            <person name="Salamov A."/>
            <person name="Simmons B.A."/>
            <person name="Magnuson J.K."/>
            <person name="Henrissat B."/>
            <person name="Mortensen U.H."/>
            <person name="Larsen T.O."/>
            <person name="Devries R.P."/>
            <person name="Grigoriev I.V."/>
            <person name="Machida M."/>
            <person name="Baker S.E."/>
            <person name="Andersen M.R."/>
        </authorList>
    </citation>
    <scope>NUCLEOTIDE SEQUENCE</scope>
    <source>
        <strain evidence="1">CBS 117612</strain>
    </source>
</reference>
<gene>
    <name evidence="1" type="ORF">BDV24DRAFT_158812</name>
</gene>
<protein>
    <submittedName>
        <fullName evidence="1">Uncharacterized protein</fullName>
    </submittedName>
</protein>
<dbReference type="PANTHER" id="PTHR28002">
    <property type="entry name" value="MIOREX COMPLEX COMPONENT 11"/>
    <property type="match status" value="1"/>
</dbReference>
<dbReference type="InterPro" id="IPR018811">
    <property type="entry name" value="MRX11"/>
</dbReference>
<dbReference type="OrthoDB" id="5580261at2759"/>
<name>A0A5N6YLE8_9EURO</name>
<dbReference type="PANTHER" id="PTHR28002:SF1">
    <property type="entry name" value="MIOREX COMPLEX COMPONENT 11"/>
    <property type="match status" value="1"/>
</dbReference>